<dbReference type="SUPFAM" id="SSF51338">
    <property type="entry name" value="Composite domain of metallo-dependent hydrolases"/>
    <property type="match status" value="1"/>
</dbReference>
<dbReference type="RefSeq" id="WP_377870852.1">
    <property type="nucleotide sequence ID" value="NZ_JBHMAY010000025.1"/>
</dbReference>
<dbReference type="Proteomes" id="UP001595764">
    <property type="component" value="Unassembled WGS sequence"/>
</dbReference>
<proteinExistence type="predicted"/>
<dbReference type="InterPro" id="IPR032466">
    <property type="entry name" value="Metal_Hydrolase"/>
</dbReference>
<organism evidence="2 3">
    <name type="scientific">Amycolatopsis halotolerans</name>
    <dbReference type="NCBI Taxonomy" id="330083"/>
    <lineage>
        <taxon>Bacteria</taxon>
        <taxon>Bacillati</taxon>
        <taxon>Actinomycetota</taxon>
        <taxon>Actinomycetes</taxon>
        <taxon>Pseudonocardiales</taxon>
        <taxon>Pseudonocardiaceae</taxon>
        <taxon>Amycolatopsis</taxon>
    </lineage>
</organism>
<dbReference type="InterPro" id="IPR013108">
    <property type="entry name" value="Amidohydro_3"/>
</dbReference>
<dbReference type="Pfam" id="PF07969">
    <property type="entry name" value="Amidohydro_3"/>
    <property type="match status" value="1"/>
</dbReference>
<dbReference type="PANTHER" id="PTHR32027">
    <property type="entry name" value="CYTOSINE DEAMINASE"/>
    <property type="match status" value="1"/>
</dbReference>
<sequence>MPRTVLTNGRLNGAPEAQTLVIEDGRIAKVLAMAPPAEPGEERIDLAGQIVLPGFVDGHAHLDMSLWGEPWVRRTSEAITMEQMFADTLQDWRETTTPSALRGGRFLAECIRHGSTNVRTFANVAPEIGLEGVHGMLEVRAAFAEQVDLEIIAFGQIGVLSHPGTADFLDEALKVGIDGVAGVDPAGIDGDAKASLDTIFGLAGKYGVAVDFHLHETGELGRWLIRQIAERTKALGLQGKVSLCDVFCLADPWPTPDQLAETSHVLADAGVAVAVGVHGLLPVPDVRRLAEFGVPMCLGSDSSRSRWSPWGDGDILARAMMLSYKSYFRRDEDLEFALSMTSQRGRAAFGYEKADLAAGDVADLLVLPGEALGELVVLPPPRSLVMKRGKIVARDGALTQRPSLIG</sequence>
<keyword evidence="3" id="KW-1185">Reference proteome</keyword>
<dbReference type="InterPro" id="IPR011059">
    <property type="entry name" value="Metal-dep_hydrolase_composite"/>
</dbReference>
<gene>
    <name evidence="2" type="ORF">ACFORO_19135</name>
</gene>
<dbReference type="SUPFAM" id="SSF51556">
    <property type="entry name" value="Metallo-dependent hydrolases"/>
    <property type="match status" value="1"/>
</dbReference>
<dbReference type="PANTHER" id="PTHR32027:SF9">
    <property type="entry name" value="BLL3847 PROTEIN"/>
    <property type="match status" value="1"/>
</dbReference>
<evidence type="ECO:0000259" key="1">
    <source>
        <dbReference type="Pfam" id="PF07969"/>
    </source>
</evidence>
<protein>
    <submittedName>
        <fullName evidence="2">Amidohydrolase family protein</fullName>
    </submittedName>
</protein>
<evidence type="ECO:0000313" key="3">
    <source>
        <dbReference type="Proteomes" id="UP001595764"/>
    </source>
</evidence>
<reference evidence="3" key="1">
    <citation type="journal article" date="2019" name="Int. J. Syst. Evol. Microbiol.">
        <title>The Global Catalogue of Microorganisms (GCM) 10K type strain sequencing project: providing services to taxonomists for standard genome sequencing and annotation.</title>
        <authorList>
            <consortium name="The Broad Institute Genomics Platform"/>
            <consortium name="The Broad Institute Genome Sequencing Center for Infectious Disease"/>
            <person name="Wu L."/>
            <person name="Ma J."/>
        </authorList>
    </citation>
    <scope>NUCLEOTIDE SEQUENCE [LARGE SCALE GENOMIC DNA]</scope>
    <source>
        <strain evidence="3">CGMCC 4.7682</strain>
    </source>
</reference>
<dbReference type="Gene3D" id="2.30.40.10">
    <property type="entry name" value="Urease, subunit C, domain 1"/>
    <property type="match status" value="1"/>
</dbReference>
<comment type="caution">
    <text evidence="2">The sequence shown here is derived from an EMBL/GenBank/DDBJ whole genome shotgun (WGS) entry which is preliminary data.</text>
</comment>
<name>A0ABV7QG61_9PSEU</name>
<feature type="domain" description="Amidohydrolase 3" evidence="1">
    <location>
        <begin position="148"/>
        <end position="393"/>
    </location>
</feature>
<dbReference type="EMBL" id="JBHRWI010000022">
    <property type="protein sequence ID" value="MFC3512295.1"/>
    <property type="molecule type" value="Genomic_DNA"/>
</dbReference>
<accession>A0ABV7QG61</accession>
<dbReference type="InterPro" id="IPR052349">
    <property type="entry name" value="Metallo-hydrolase_Enzymes"/>
</dbReference>
<dbReference type="Gene3D" id="3.20.20.140">
    <property type="entry name" value="Metal-dependent hydrolases"/>
    <property type="match status" value="1"/>
</dbReference>
<evidence type="ECO:0000313" key="2">
    <source>
        <dbReference type="EMBL" id="MFC3512295.1"/>
    </source>
</evidence>